<organism evidence="6 7">
    <name type="scientific">Evansella tamaricis</name>
    <dbReference type="NCBI Taxonomy" id="2069301"/>
    <lineage>
        <taxon>Bacteria</taxon>
        <taxon>Bacillati</taxon>
        <taxon>Bacillota</taxon>
        <taxon>Bacilli</taxon>
        <taxon>Bacillales</taxon>
        <taxon>Bacillaceae</taxon>
        <taxon>Evansella</taxon>
    </lineage>
</organism>
<evidence type="ECO:0000256" key="3">
    <source>
        <dbReference type="ARBA" id="ARBA00022630"/>
    </source>
</evidence>
<reference evidence="6 7" key="1">
    <citation type="submission" date="2021-06" db="EMBL/GenBank/DDBJ databases">
        <title>Bacillus sp. RD4P76, an endophyte from a halophyte.</title>
        <authorList>
            <person name="Sun J.-Q."/>
        </authorList>
    </citation>
    <scope>NUCLEOTIDE SEQUENCE [LARGE SCALE GENOMIC DNA]</scope>
    <source>
        <strain evidence="6 7">CGMCC 1.15917</strain>
    </source>
</reference>
<keyword evidence="7" id="KW-1185">Reference proteome</keyword>
<name>A0ABS6JMG4_9BACI</name>
<evidence type="ECO:0000256" key="2">
    <source>
        <dbReference type="ARBA" id="ARBA00009410"/>
    </source>
</evidence>
<feature type="domain" description="FAD dependent oxidoreductase" evidence="5">
    <location>
        <begin position="2"/>
        <end position="362"/>
    </location>
</feature>
<sequence length="383" mass="40408">MKVVVIGAGIVGASAAYHLAKSGHEVIIVDKREDGEATAAGAGIVCPWLSNVTDPHWHQLAKEAFLCYSSLVEELGAFGEGNLGYKLVGAMRVSEDETELDRIEVLVRERKEVSSEVGEISRLDSEGVQKLFPPLKEGFGAVHVTGGARVDGRLFRDAMLRAAKNVGAIVLEGTGQLISESVDWKKGKGDPHGEGRVKGVRINGEVVLADSVVVTAGAWAKELLETESVSFSVEPQKGQILHLELDQVDTGDWPVVLPPSSHYLLAFDGGRIVVGATRETGSGFDYRVTAAGVNEVLTEALSVAPGLADGMVKDMRVGFRPVGPDVLPIVGNLRKIPGVVVANGLGASGLTLGPYIGRLAGEIVTGTVSAEFDLSPFSPERMV</sequence>
<evidence type="ECO:0000259" key="5">
    <source>
        <dbReference type="Pfam" id="PF01266"/>
    </source>
</evidence>
<evidence type="ECO:0000256" key="1">
    <source>
        <dbReference type="ARBA" id="ARBA00001974"/>
    </source>
</evidence>
<dbReference type="RefSeq" id="WP_217068330.1">
    <property type="nucleotide sequence ID" value="NZ_JAHQCS010000161.1"/>
</dbReference>
<dbReference type="PANTHER" id="PTHR13847">
    <property type="entry name" value="SARCOSINE DEHYDROGENASE-RELATED"/>
    <property type="match status" value="1"/>
</dbReference>
<dbReference type="Proteomes" id="UP000784880">
    <property type="component" value="Unassembled WGS sequence"/>
</dbReference>
<keyword evidence="3" id="KW-0285">Flavoprotein</keyword>
<accession>A0ABS6JMG4</accession>
<keyword evidence="4" id="KW-0560">Oxidoreductase</keyword>
<dbReference type="Pfam" id="PF01266">
    <property type="entry name" value="DAO"/>
    <property type="match status" value="1"/>
</dbReference>
<comment type="similarity">
    <text evidence="2">Belongs to the DadA oxidoreductase family.</text>
</comment>
<protein>
    <submittedName>
        <fullName evidence="6">FAD-binding oxidoreductase</fullName>
    </submittedName>
</protein>
<dbReference type="EMBL" id="JAHQCS010000161">
    <property type="protein sequence ID" value="MBU9714037.1"/>
    <property type="molecule type" value="Genomic_DNA"/>
</dbReference>
<dbReference type="InterPro" id="IPR006076">
    <property type="entry name" value="FAD-dep_OxRdtase"/>
</dbReference>
<comment type="caution">
    <text evidence="6">The sequence shown here is derived from an EMBL/GenBank/DDBJ whole genome shotgun (WGS) entry which is preliminary data.</text>
</comment>
<dbReference type="PANTHER" id="PTHR13847:SF286">
    <property type="entry name" value="D-AMINO ACID DEHYDROGENASE"/>
    <property type="match status" value="1"/>
</dbReference>
<evidence type="ECO:0000313" key="6">
    <source>
        <dbReference type="EMBL" id="MBU9714037.1"/>
    </source>
</evidence>
<evidence type="ECO:0000313" key="7">
    <source>
        <dbReference type="Proteomes" id="UP000784880"/>
    </source>
</evidence>
<evidence type="ECO:0000256" key="4">
    <source>
        <dbReference type="ARBA" id="ARBA00023002"/>
    </source>
</evidence>
<proteinExistence type="inferred from homology"/>
<gene>
    <name evidence="6" type="ORF">KS419_20080</name>
</gene>
<comment type="cofactor">
    <cofactor evidence="1">
        <name>FAD</name>
        <dbReference type="ChEBI" id="CHEBI:57692"/>
    </cofactor>
</comment>